<sequence length="471" mass="53580">MPLVGHLPLMAKYGPDVFSVLAKQYGPIFRFQMGRQPLIIIAEAELCREVGIKKFKDLPNRSIPSPISASPLHKKGLFFTRDKRWSKMRNTILSLYQPSHLTSLIPTMYSFITSATHNLDSKPRDIVFSNLFLKLTTDIIGQAAFGVDFGLSGKKPIKDVEVTDFINQHVYSTTQLKMDLSGSLSIILGLLIPILQEPFRQVLKRIPGTMDWRVEKTNARLSGQLNEIVSKRAKEAETDSKDFLSLILKARESDPFAKNIFTSDYISAVTYEHLLAGSATTAFTLSSVLYLVSGHLDVEKRLLQEIDGFGNRDLIPTAHDLQHKFPYLDQVIKEAMRFYMVSPLVARETAKEVEIGGYLLPKGTWVWLALGVLAKDPKNFPEPEKFKPERFDPNGEEEKHRHPYAFIPFGIGPRACVGQRFALQEIKLTLLHLYRNYIFRHSLEMEIPLQLDYGIILSFKNGVKLRTIKRF</sequence>
<organism evidence="9 10">
    <name type="scientific">Arabidopsis thaliana x Arabidopsis arenosa</name>
    <dbReference type="NCBI Taxonomy" id="1240361"/>
    <lineage>
        <taxon>Eukaryota</taxon>
        <taxon>Viridiplantae</taxon>
        <taxon>Streptophyta</taxon>
        <taxon>Embryophyta</taxon>
        <taxon>Tracheophyta</taxon>
        <taxon>Spermatophyta</taxon>
        <taxon>Magnoliopsida</taxon>
        <taxon>eudicotyledons</taxon>
        <taxon>Gunneridae</taxon>
        <taxon>Pentapetalae</taxon>
        <taxon>rosids</taxon>
        <taxon>malvids</taxon>
        <taxon>Brassicales</taxon>
        <taxon>Brassicaceae</taxon>
        <taxon>Camelineae</taxon>
        <taxon>Arabidopsis</taxon>
    </lineage>
</organism>
<dbReference type="InterPro" id="IPR001128">
    <property type="entry name" value="Cyt_P450"/>
</dbReference>
<evidence type="ECO:0000256" key="6">
    <source>
        <dbReference type="ARBA" id="ARBA00023004"/>
    </source>
</evidence>
<dbReference type="GO" id="GO:0020037">
    <property type="term" value="F:heme binding"/>
    <property type="evidence" value="ECO:0007669"/>
    <property type="project" value="InterPro"/>
</dbReference>
<name>A0A8T2FMI4_9BRAS</name>
<evidence type="ECO:0000313" key="9">
    <source>
        <dbReference type="EMBL" id="KAG7637495.1"/>
    </source>
</evidence>
<dbReference type="Proteomes" id="UP000694240">
    <property type="component" value="Chromosome 2"/>
</dbReference>
<evidence type="ECO:0000256" key="8">
    <source>
        <dbReference type="RuleBase" id="RU000461"/>
    </source>
</evidence>
<keyword evidence="6 8" id="KW-0408">Iron</keyword>
<keyword evidence="10" id="KW-1185">Reference proteome</keyword>
<comment type="caution">
    <text evidence="9">The sequence shown here is derived from an EMBL/GenBank/DDBJ whole genome shotgun (WGS) entry which is preliminary data.</text>
</comment>
<protein>
    <submittedName>
        <fullName evidence="9">Cytochrome P450 superfamily</fullName>
    </submittedName>
</protein>
<accession>A0A8T2FMI4</accession>
<evidence type="ECO:0000256" key="5">
    <source>
        <dbReference type="ARBA" id="ARBA00023002"/>
    </source>
</evidence>
<dbReference type="GO" id="GO:0016705">
    <property type="term" value="F:oxidoreductase activity, acting on paired donors, with incorporation or reduction of molecular oxygen"/>
    <property type="evidence" value="ECO:0007669"/>
    <property type="project" value="InterPro"/>
</dbReference>
<dbReference type="PANTHER" id="PTHR24301:SF2">
    <property type="entry name" value="THROMBOXANE-A SYNTHASE"/>
    <property type="match status" value="1"/>
</dbReference>
<keyword evidence="7 8" id="KW-0503">Monooxygenase</keyword>
<proteinExistence type="inferred from homology"/>
<dbReference type="AlphaFoldDB" id="A0A8T2FMI4"/>
<evidence type="ECO:0000256" key="3">
    <source>
        <dbReference type="ARBA" id="ARBA00022617"/>
    </source>
</evidence>
<evidence type="ECO:0000256" key="2">
    <source>
        <dbReference type="ARBA" id="ARBA00010617"/>
    </source>
</evidence>
<dbReference type="GO" id="GO:0004497">
    <property type="term" value="F:monooxygenase activity"/>
    <property type="evidence" value="ECO:0007669"/>
    <property type="project" value="UniProtKB-KW"/>
</dbReference>
<keyword evidence="4 8" id="KW-0479">Metal-binding</keyword>
<reference evidence="9 10" key="1">
    <citation type="submission" date="2020-12" db="EMBL/GenBank/DDBJ databases">
        <title>Concerted genomic and epigenomic changes stabilize Arabidopsis allopolyploids.</title>
        <authorList>
            <person name="Chen Z."/>
        </authorList>
    </citation>
    <scope>NUCLEOTIDE SEQUENCE [LARGE SCALE GENOMIC DNA]</scope>
    <source>
        <strain evidence="9">Allo738</strain>
        <tissue evidence="9">Leaf</tissue>
    </source>
</reference>
<comment type="similarity">
    <text evidence="2 8">Belongs to the cytochrome P450 family.</text>
</comment>
<evidence type="ECO:0000256" key="7">
    <source>
        <dbReference type="ARBA" id="ARBA00023033"/>
    </source>
</evidence>
<comment type="cofactor">
    <cofactor evidence="1">
        <name>heme</name>
        <dbReference type="ChEBI" id="CHEBI:30413"/>
    </cofactor>
</comment>
<evidence type="ECO:0000256" key="4">
    <source>
        <dbReference type="ARBA" id="ARBA00022723"/>
    </source>
</evidence>
<dbReference type="EMBL" id="JAEFBK010000002">
    <property type="protein sequence ID" value="KAG7637495.1"/>
    <property type="molecule type" value="Genomic_DNA"/>
</dbReference>
<keyword evidence="5 8" id="KW-0560">Oxidoreductase</keyword>
<evidence type="ECO:0000313" key="10">
    <source>
        <dbReference type="Proteomes" id="UP000694240"/>
    </source>
</evidence>
<evidence type="ECO:0000256" key="1">
    <source>
        <dbReference type="ARBA" id="ARBA00001971"/>
    </source>
</evidence>
<keyword evidence="3 8" id="KW-0349">Heme</keyword>
<dbReference type="InterPro" id="IPR017972">
    <property type="entry name" value="Cyt_P450_CS"/>
</dbReference>
<dbReference type="Pfam" id="PF00067">
    <property type="entry name" value="p450"/>
    <property type="match status" value="1"/>
</dbReference>
<dbReference type="FunFam" id="1.10.630.10:FF:000182">
    <property type="entry name" value="Cytochrome P450 3A4"/>
    <property type="match status" value="1"/>
</dbReference>
<dbReference type="PANTHER" id="PTHR24301">
    <property type="entry name" value="THROMBOXANE-A SYNTHASE"/>
    <property type="match status" value="1"/>
</dbReference>
<dbReference type="PROSITE" id="PS00086">
    <property type="entry name" value="CYTOCHROME_P450"/>
    <property type="match status" value="1"/>
</dbReference>
<dbReference type="GO" id="GO:0005506">
    <property type="term" value="F:iron ion binding"/>
    <property type="evidence" value="ECO:0007669"/>
    <property type="project" value="InterPro"/>
</dbReference>
<gene>
    <name evidence="9" type="ORF">ISN45_At02g020200</name>
</gene>